<evidence type="ECO:0000313" key="2">
    <source>
        <dbReference type="Proteomes" id="UP000278437"/>
    </source>
</evidence>
<dbReference type="Proteomes" id="UP000278437">
    <property type="component" value="Chromosome"/>
</dbReference>
<accession>A0ABM7D0E8</accession>
<reference evidence="2" key="1">
    <citation type="submission" date="2017-03" db="EMBL/GenBank/DDBJ databases">
        <title>Full genome sequence of a non-lethal Shewanella isolate that potentiates virulence of Vibio parahaemolyticus causing acute hepatopancreatic necrosis disease (AHPND) in shrimp.</title>
        <authorList>
            <person name="Prachumwat A."/>
            <person name="Sritunyalucksana K."/>
        </authorList>
    </citation>
    <scope>NUCLEOTIDE SEQUENCE [LARGE SCALE GENOMIC DNA]</scope>
    <source>
        <strain evidence="2">TH2012</strain>
    </source>
</reference>
<dbReference type="RefSeq" id="WP_126166239.1">
    <property type="nucleotide sequence ID" value="NZ_CP020373.1"/>
</dbReference>
<evidence type="ECO:0000313" key="1">
    <source>
        <dbReference type="EMBL" id="AZQ09802.1"/>
    </source>
</evidence>
<name>A0ABM7D0E8_9GAMM</name>
<protein>
    <submittedName>
        <fullName evidence="1">Uncharacterized protein</fullName>
    </submittedName>
</protein>
<sequence length="327" mass="37598">MKGIEKNKAQKLIKKIENGQFDENDIDSLFMRMRPYSSKMPVFREIADFVAHNDQRDRGLANQSLETMYLRIKLFLEYNSPKKTLDISSPFPLWIKRLMLLQVSKFKDSVLKEKFNVTQQRLKSRIDNAFKEDKKNNLATLKDGKLSHQTLEAIQHIMSYLVSNVAFTQEDLISELLSVIVSNKLEIEKDLFLAQSDKITLCTLLLMHNATFDFKGHKLGYTQIGTEKESIFCNTKFVDVNGNEIDHVETFGNLQVTGWVVVNNSGKDVTMGYPIMSTNLDAESWCVDELFHIEPLNDDLTNHMCKRIKLTGDLTISDSFRLEEVAV</sequence>
<proteinExistence type="predicted"/>
<gene>
    <name evidence="1" type="ORF">STH12_00663</name>
</gene>
<dbReference type="EMBL" id="CP020373">
    <property type="protein sequence ID" value="AZQ09802.1"/>
    <property type="molecule type" value="Genomic_DNA"/>
</dbReference>
<keyword evidence="2" id="KW-1185">Reference proteome</keyword>
<organism evidence="1 2">
    <name type="scientific">Shewanella khirikhana</name>
    <dbReference type="NCBI Taxonomy" id="1965282"/>
    <lineage>
        <taxon>Bacteria</taxon>
        <taxon>Pseudomonadati</taxon>
        <taxon>Pseudomonadota</taxon>
        <taxon>Gammaproteobacteria</taxon>
        <taxon>Alteromonadales</taxon>
        <taxon>Shewanellaceae</taxon>
        <taxon>Shewanella</taxon>
    </lineage>
</organism>